<feature type="compositionally biased region" description="Basic and acidic residues" evidence="1">
    <location>
        <begin position="63"/>
        <end position="82"/>
    </location>
</feature>
<sequence length="163" mass="17514">MPTFQLKGNYCTSACRGCEKKIGKILSKTKGIRQQNIDLKNGLVHVEGDLDIKTLEKKLQDKFRSAKVHAVENEKQEDEKTEGGSSSTSKPGPAPEHVELGGPTPQEPVPGYSGCGDHDYGPAPGYSGYGGQDYGAAPGYGNGYWKNADQIFSDDNPNACSMM</sequence>
<keyword evidence="5" id="KW-1185">Reference proteome</keyword>
<proteinExistence type="predicted"/>
<dbReference type="InterPro" id="IPR036163">
    <property type="entry name" value="HMA_dom_sf"/>
</dbReference>
<dbReference type="EMBL" id="JAAGAX010000013">
    <property type="protein sequence ID" value="KAF2295681.1"/>
    <property type="molecule type" value="Genomic_DNA"/>
</dbReference>
<dbReference type="EMBL" id="JAAGAX010000013">
    <property type="protein sequence ID" value="KAF2295702.1"/>
    <property type="molecule type" value="Genomic_DNA"/>
</dbReference>
<dbReference type="InterPro" id="IPR006121">
    <property type="entry name" value="HMA_dom"/>
</dbReference>
<dbReference type="Pfam" id="PF00403">
    <property type="entry name" value="HMA"/>
    <property type="match status" value="1"/>
</dbReference>
<name>A0A6A6L2R2_HEVBR</name>
<dbReference type="GO" id="GO:0046872">
    <property type="term" value="F:metal ion binding"/>
    <property type="evidence" value="ECO:0007669"/>
    <property type="project" value="InterPro"/>
</dbReference>
<dbReference type="PANTHER" id="PTHR46413:SF1">
    <property type="entry name" value="HEAVY METAL-ASSOCIATED ISOPRENYLATED PLANT PROTEIN 6"/>
    <property type="match status" value="1"/>
</dbReference>
<evidence type="ECO:0000256" key="1">
    <source>
        <dbReference type="SAM" id="MobiDB-lite"/>
    </source>
</evidence>
<evidence type="ECO:0000313" key="3">
    <source>
        <dbReference type="EMBL" id="KAF2295681.1"/>
    </source>
</evidence>
<comment type="caution">
    <text evidence="4">The sequence shown here is derived from an EMBL/GenBank/DDBJ whole genome shotgun (WGS) entry which is preliminary data.</text>
</comment>
<dbReference type="Proteomes" id="UP000467840">
    <property type="component" value="Chromosome 7"/>
</dbReference>
<evidence type="ECO:0000313" key="4">
    <source>
        <dbReference type="EMBL" id="KAF2295702.1"/>
    </source>
</evidence>
<gene>
    <name evidence="3" type="ORF">GH714_033566</name>
    <name evidence="4" type="ORF">GH714_033654</name>
</gene>
<accession>A0A6A6L2R2</accession>
<evidence type="ECO:0000313" key="5">
    <source>
        <dbReference type="Proteomes" id="UP000467840"/>
    </source>
</evidence>
<reference evidence="4 5" key="1">
    <citation type="journal article" date="2020" name="Mol. Plant">
        <title>The Chromosome-Based Rubber Tree Genome Provides New Insights into Spurge Genome Evolution and Rubber Biosynthesis.</title>
        <authorList>
            <person name="Liu J."/>
            <person name="Shi C."/>
            <person name="Shi C.C."/>
            <person name="Li W."/>
            <person name="Zhang Q.J."/>
            <person name="Zhang Y."/>
            <person name="Li K."/>
            <person name="Lu H.F."/>
            <person name="Shi C."/>
            <person name="Zhu S.T."/>
            <person name="Xiao Z.Y."/>
            <person name="Nan H."/>
            <person name="Yue Y."/>
            <person name="Zhu X.G."/>
            <person name="Wu Y."/>
            <person name="Hong X.N."/>
            <person name="Fan G.Y."/>
            <person name="Tong Y."/>
            <person name="Zhang D."/>
            <person name="Mao C.L."/>
            <person name="Liu Y.L."/>
            <person name="Hao S.J."/>
            <person name="Liu W.Q."/>
            <person name="Lv M.Q."/>
            <person name="Zhang H.B."/>
            <person name="Liu Y."/>
            <person name="Hu-Tang G.R."/>
            <person name="Wang J.P."/>
            <person name="Wang J.H."/>
            <person name="Sun Y.H."/>
            <person name="Ni S.B."/>
            <person name="Chen W.B."/>
            <person name="Zhang X.C."/>
            <person name="Jiao Y.N."/>
            <person name="Eichler E.E."/>
            <person name="Li G.H."/>
            <person name="Liu X."/>
            <person name="Gao L.Z."/>
        </authorList>
    </citation>
    <scope>NUCLEOTIDE SEQUENCE [LARGE SCALE GENOMIC DNA]</scope>
    <source>
        <strain evidence="5">cv. GT1</strain>
        <tissue evidence="4">Leaf</tissue>
    </source>
</reference>
<protein>
    <recommendedName>
        <fullName evidence="2">HMA domain-containing protein</fullName>
    </recommendedName>
</protein>
<feature type="region of interest" description="Disordered" evidence="1">
    <location>
        <begin position="63"/>
        <end position="133"/>
    </location>
</feature>
<dbReference type="CDD" id="cd00371">
    <property type="entry name" value="HMA"/>
    <property type="match status" value="1"/>
</dbReference>
<dbReference type="Gene3D" id="3.30.70.100">
    <property type="match status" value="1"/>
</dbReference>
<organism evidence="4 5">
    <name type="scientific">Hevea brasiliensis</name>
    <name type="common">Para rubber tree</name>
    <name type="synonym">Siphonia brasiliensis</name>
    <dbReference type="NCBI Taxonomy" id="3981"/>
    <lineage>
        <taxon>Eukaryota</taxon>
        <taxon>Viridiplantae</taxon>
        <taxon>Streptophyta</taxon>
        <taxon>Embryophyta</taxon>
        <taxon>Tracheophyta</taxon>
        <taxon>Spermatophyta</taxon>
        <taxon>Magnoliopsida</taxon>
        <taxon>eudicotyledons</taxon>
        <taxon>Gunneridae</taxon>
        <taxon>Pentapetalae</taxon>
        <taxon>rosids</taxon>
        <taxon>fabids</taxon>
        <taxon>Malpighiales</taxon>
        <taxon>Euphorbiaceae</taxon>
        <taxon>Crotonoideae</taxon>
        <taxon>Micrandreae</taxon>
        <taxon>Hevea</taxon>
    </lineage>
</organism>
<dbReference type="SUPFAM" id="SSF55008">
    <property type="entry name" value="HMA, heavy metal-associated domain"/>
    <property type="match status" value="1"/>
</dbReference>
<dbReference type="InterPro" id="IPR044594">
    <property type="entry name" value="HIPP01/3/5/6"/>
</dbReference>
<dbReference type="PROSITE" id="PS50846">
    <property type="entry name" value="HMA_2"/>
    <property type="match status" value="1"/>
</dbReference>
<evidence type="ECO:0000259" key="2">
    <source>
        <dbReference type="PROSITE" id="PS50846"/>
    </source>
</evidence>
<feature type="domain" description="HMA" evidence="2">
    <location>
        <begin position="1"/>
        <end position="71"/>
    </location>
</feature>
<dbReference type="PANTHER" id="PTHR46413">
    <property type="entry name" value="HEAVY METAL-ASSOCIATED ISOPRENYLATED PLANT PROTEIN 6"/>
    <property type="match status" value="1"/>
</dbReference>
<dbReference type="AlphaFoldDB" id="A0A6A6L2R2"/>